<gene>
    <name evidence="1" type="ORF">BDV96DRAFT_646881</name>
</gene>
<sequence>MADSDFDDYDWMWMSDPDNSPDDDVTPLEPPRRQFPSHRLRNNVFSRKERMKRNHWCPHQIEYLAQVFDHDTFDYLANLEPLGPLRDHDACAAHSSCIAFNVDWSHYRTQHTTCACHCSMVEVPYRQLTDLIQNGHVPVITIEADEDALETGQRLKLSVHRRTNHKYVAISHVWAHGLGNPDQNALPFCQVRQLQQYLGDVPSTRRSGKQLRGRAFWMDTLCIPVKKADERLKIRNP</sequence>
<reference evidence="1" key="1">
    <citation type="journal article" date="2020" name="Stud. Mycol.">
        <title>101 Dothideomycetes genomes: a test case for predicting lifestyles and emergence of pathogens.</title>
        <authorList>
            <person name="Haridas S."/>
            <person name="Albert R."/>
            <person name="Binder M."/>
            <person name="Bloem J."/>
            <person name="Labutti K."/>
            <person name="Salamov A."/>
            <person name="Andreopoulos B."/>
            <person name="Baker S."/>
            <person name="Barry K."/>
            <person name="Bills G."/>
            <person name="Bluhm B."/>
            <person name="Cannon C."/>
            <person name="Castanera R."/>
            <person name="Culley D."/>
            <person name="Daum C."/>
            <person name="Ezra D."/>
            <person name="Gonzalez J."/>
            <person name="Henrissat B."/>
            <person name="Kuo A."/>
            <person name="Liang C."/>
            <person name="Lipzen A."/>
            <person name="Lutzoni F."/>
            <person name="Magnuson J."/>
            <person name="Mondo S."/>
            <person name="Nolan M."/>
            <person name="Ohm R."/>
            <person name="Pangilinan J."/>
            <person name="Park H.-J."/>
            <person name="Ramirez L."/>
            <person name="Alfaro M."/>
            <person name="Sun H."/>
            <person name="Tritt A."/>
            <person name="Yoshinaga Y."/>
            <person name="Zwiers L.-H."/>
            <person name="Turgeon B."/>
            <person name="Goodwin S."/>
            <person name="Spatafora J."/>
            <person name="Crous P."/>
            <person name="Grigoriev I."/>
        </authorList>
    </citation>
    <scope>NUCLEOTIDE SEQUENCE</scope>
    <source>
        <strain evidence="1">CBS 627.86</strain>
    </source>
</reference>
<dbReference type="PANTHER" id="PTHR39596:SF2">
    <property type="entry name" value="HET DOMAIN PROTEIN (AFU_ORTHOLOGUE AFUA_1G17550)-RELATED"/>
    <property type="match status" value="1"/>
</dbReference>
<dbReference type="PANTHER" id="PTHR39596">
    <property type="match status" value="1"/>
</dbReference>
<dbReference type="EMBL" id="ML977324">
    <property type="protein sequence ID" value="KAF2115028.1"/>
    <property type="molecule type" value="Genomic_DNA"/>
</dbReference>
<organism evidence="1 2">
    <name type="scientific">Lophiotrema nucula</name>
    <dbReference type="NCBI Taxonomy" id="690887"/>
    <lineage>
        <taxon>Eukaryota</taxon>
        <taxon>Fungi</taxon>
        <taxon>Dikarya</taxon>
        <taxon>Ascomycota</taxon>
        <taxon>Pezizomycotina</taxon>
        <taxon>Dothideomycetes</taxon>
        <taxon>Pleosporomycetidae</taxon>
        <taxon>Pleosporales</taxon>
        <taxon>Lophiotremataceae</taxon>
        <taxon>Lophiotrema</taxon>
    </lineage>
</organism>
<dbReference type="OrthoDB" id="2426273at2759"/>
<evidence type="ECO:0008006" key="3">
    <source>
        <dbReference type="Google" id="ProtNLM"/>
    </source>
</evidence>
<dbReference type="Proteomes" id="UP000799770">
    <property type="component" value="Unassembled WGS sequence"/>
</dbReference>
<accession>A0A6A5Z9G5</accession>
<proteinExistence type="predicted"/>
<protein>
    <recommendedName>
        <fullName evidence="3">Heterokaryon incompatibility domain-containing protein</fullName>
    </recommendedName>
</protein>
<evidence type="ECO:0000313" key="1">
    <source>
        <dbReference type="EMBL" id="KAF2115028.1"/>
    </source>
</evidence>
<evidence type="ECO:0000313" key="2">
    <source>
        <dbReference type="Proteomes" id="UP000799770"/>
    </source>
</evidence>
<dbReference type="AlphaFoldDB" id="A0A6A5Z9G5"/>
<keyword evidence="2" id="KW-1185">Reference proteome</keyword>
<name>A0A6A5Z9G5_9PLEO</name>